<protein>
    <submittedName>
        <fullName evidence="1">Uncharacterized protein</fullName>
    </submittedName>
</protein>
<accession>A0A2A4FYS3</accession>
<sequence>MGIEPTDFTPSAGVERELVSGEEIRRRVQAMIDDHPALRDCGKKVIAPMPKPTASESLTGCNWTMHYLGQFPGCEPIIDEIVALVQHEANIAGPATGVRP</sequence>
<dbReference type="AlphaFoldDB" id="A0A2A4FYS3"/>
<evidence type="ECO:0000313" key="2">
    <source>
        <dbReference type="Proteomes" id="UP000218934"/>
    </source>
</evidence>
<dbReference type="KEGG" id="rdi:CMV14_04385"/>
<proteinExistence type="predicted"/>
<name>A0A2A4FYS3_9SPHN</name>
<dbReference type="RefSeq" id="WP_066959428.1">
    <property type="nucleotide sequence ID" value="NZ_CP023449.1"/>
</dbReference>
<dbReference type="OrthoDB" id="7569607at2"/>
<gene>
    <name evidence="1" type="ORF">COO09_08520</name>
</gene>
<dbReference type="EMBL" id="NWUF01000006">
    <property type="protein sequence ID" value="PCE42857.1"/>
    <property type="molecule type" value="Genomic_DNA"/>
</dbReference>
<reference evidence="1 2" key="1">
    <citation type="submission" date="2017-09" db="EMBL/GenBank/DDBJ databases">
        <title>The Catabolism of 3,6-Dichlorosalicylic acid is Initiated by the Cytochrome P450 Monooxygenase DsmABC in Rhizorhabdus dicambivorans Ndbn-20.</title>
        <authorList>
            <person name="Na L."/>
        </authorList>
    </citation>
    <scope>NUCLEOTIDE SEQUENCE [LARGE SCALE GENOMIC DNA]</scope>
    <source>
        <strain evidence="1 2">Ndbn-20m</strain>
    </source>
</reference>
<keyword evidence="2" id="KW-1185">Reference proteome</keyword>
<comment type="caution">
    <text evidence="1">The sequence shown here is derived from an EMBL/GenBank/DDBJ whole genome shotgun (WGS) entry which is preliminary data.</text>
</comment>
<evidence type="ECO:0000313" key="1">
    <source>
        <dbReference type="EMBL" id="PCE42857.1"/>
    </source>
</evidence>
<organism evidence="1 2">
    <name type="scientific">Rhizorhabdus dicambivorans</name>
    <dbReference type="NCBI Taxonomy" id="1850238"/>
    <lineage>
        <taxon>Bacteria</taxon>
        <taxon>Pseudomonadati</taxon>
        <taxon>Pseudomonadota</taxon>
        <taxon>Alphaproteobacteria</taxon>
        <taxon>Sphingomonadales</taxon>
        <taxon>Sphingomonadaceae</taxon>
        <taxon>Rhizorhabdus</taxon>
    </lineage>
</organism>
<dbReference type="Proteomes" id="UP000218934">
    <property type="component" value="Unassembled WGS sequence"/>
</dbReference>